<keyword evidence="7 10" id="KW-0378">Hydrolase</keyword>
<proteinExistence type="inferred from homology"/>
<comment type="catalytic activity">
    <reaction evidence="10">
        <text>Endonucleolytic cleavage at apurinic or apyrimidinic sites to products with a 5'-phosphate.</text>
        <dbReference type="EC" id="3.1.21.7"/>
    </reaction>
</comment>
<dbReference type="PANTHER" id="PTHR28511">
    <property type="entry name" value="ENDONUCLEASE V"/>
    <property type="match status" value="1"/>
</dbReference>
<comment type="cofactor">
    <cofactor evidence="10">
        <name>Mg(2+)</name>
        <dbReference type="ChEBI" id="CHEBI:18420"/>
    </cofactor>
</comment>
<dbReference type="GO" id="GO:0016891">
    <property type="term" value="F:RNA endonuclease activity producing 5'-phosphomonoesters, hydrolytic mechanism"/>
    <property type="evidence" value="ECO:0007669"/>
    <property type="project" value="TreeGrafter"/>
</dbReference>
<evidence type="ECO:0000256" key="10">
    <source>
        <dbReference type="HAMAP-Rule" id="MF_00801"/>
    </source>
</evidence>
<sequence>MDYESFFVWKSRDEAIKIQEELKRKIILKDGFININTVGGVDTSFSNDVALSVIVVMNYKTLELIEISYHSMDVTVPYIPGFLSFREGPSIMKAWGKLKIKPDILIFDGQGIAHPRRLGIASHVGVVLDIATIGCAKNLLIGDFKEPDNKKGAFSYIYDKEEVIGAVLRTKENVKPVYISPGHKVSLESSIKISFNCTFKYRLPEPIRLAHIYSKKILLDLKKER</sequence>
<keyword evidence="8 10" id="KW-0460">Magnesium</keyword>
<evidence type="ECO:0000256" key="3">
    <source>
        <dbReference type="ARBA" id="ARBA00022722"/>
    </source>
</evidence>
<dbReference type="Pfam" id="PF04493">
    <property type="entry name" value="Endonuclease_5"/>
    <property type="match status" value="1"/>
</dbReference>
<gene>
    <name evidence="10" type="primary">nfi</name>
    <name evidence="11" type="ORF">ENW00_02335</name>
</gene>
<dbReference type="GO" id="GO:0000287">
    <property type="term" value="F:magnesium ion binding"/>
    <property type="evidence" value="ECO:0007669"/>
    <property type="project" value="UniProtKB-UniRule"/>
</dbReference>
<dbReference type="GO" id="GO:0003727">
    <property type="term" value="F:single-stranded RNA binding"/>
    <property type="evidence" value="ECO:0007669"/>
    <property type="project" value="TreeGrafter"/>
</dbReference>
<dbReference type="HAMAP" id="MF_00801">
    <property type="entry name" value="Endonuclease_5"/>
    <property type="match status" value="1"/>
</dbReference>
<evidence type="ECO:0000256" key="4">
    <source>
        <dbReference type="ARBA" id="ARBA00022723"/>
    </source>
</evidence>
<dbReference type="Gene3D" id="3.30.2170.10">
    <property type="entry name" value="archaeoglobus fulgidus dsm 4304 superfamily"/>
    <property type="match status" value="1"/>
</dbReference>
<dbReference type="AlphaFoldDB" id="A0A7C3RJA9"/>
<comment type="similarity">
    <text evidence="10">Belongs to the endonuclease V family.</text>
</comment>
<dbReference type="InterPro" id="IPR007581">
    <property type="entry name" value="Endonuclease-V"/>
</dbReference>
<comment type="subcellular location">
    <subcellularLocation>
        <location evidence="1 10">Cytoplasm</location>
    </subcellularLocation>
</comment>
<feature type="binding site" evidence="10">
    <location>
        <position position="108"/>
    </location>
    <ligand>
        <name>Mg(2+)</name>
        <dbReference type="ChEBI" id="CHEBI:18420"/>
    </ligand>
</feature>
<reference evidence="11" key="1">
    <citation type="journal article" date="2020" name="mSystems">
        <title>Genome- and Community-Level Interaction Insights into Carbon Utilization and Element Cycling Functions of Hydrothermarchaeota in Hydrothermal Sediment.</title>
        <authorList>
            <person name="Zhou Z."/>
            <person name="Liu Y."/>
            <person name="Xu W."/>
            <person name="Pan J."/>
            <person name="Luo Z.H."/>
            <person name="Li M."/>
        </authorList>
    </citation>
    <scope>NUCLEOTIDE SEQUENCE [LARGE SCALE GENOMIC DNA]</scope>
    <source>
        <strain evidence="11">SpSt-81</strain>
    </source>
</reference>
<evidence type="ECO:0000256" key="7">
    <source>
        <dbReference type="ARBA" id="ARBA00022801"/>
    </source>
</evidence>
<keyword evidence="2 10" id="KW-0963">Cytoplasm</keyword>
<dbReference type="NCBIfam" id="NF008629">
    <property type="entry name" value="PRK11617.1"/>
    <property type="match status" value="1"/>
</dbReference>
<dbReference type="GO" id="GO:0006281">
    <property type="term" value="P:DNA repair"/>
    <property type="evidence" value="ECO:0007669"/>
    <property type="project" value="UniProtKB-UniRule"/>
</dbReference>
<evidence type="ECO:0000256" key="9">
    <source>
        <dbReference type="ARBA" id="ARBA00023204"/>
    </source>
</evidence>
<evidence type="ECO:0000256" key="1">
    <source>
        <dbReference type="ARBA" id="ARBA00004496"/>
    </source>
</evidence>
<evidence type="ECO:0000313" key="11">
    <source>
        <dbReference type="EMBL" id="HFX12979.1"/>
    </source>
</evidence>
<dbReference type="EMBL" id="DTIN01000009">
    <property type="protein sequence ID" value="HFX12979.1"/>
    <property type="molecule type" value="Genomic_DNA"/>
</dbReference>
<keyword evidence="6 10" id="KW-0227">DNA damage</keyword>
<dbReference type="GO" id="GO:0005737">
    <property type="term" value="C:cytoplasm"/>
    <property type="evidence" value="ECO:0007669"/>
    <property type="project" value="UniProtKB-SubCell"/>
</dbReference>
<evidence type="ECO:0000256" key="8">
    <source>
        <dbReference type="ARBA" id="ARBA00022842"/>
    </source>
</evidence>
<keyword evidence="5 10" id="KW-0255">Endonuclease</keyword>
<dbReference type="FunFam" id="3.30.2170.10:FF:000008">
    <property type="entry name" value="Endonuclease V"/>
    <property type="match status" value="1"/>
</dbReference>
<evidence type="ECO:0000256" key="5">
    <source>
        <dbReference type="ARBA" id="ARBA00022759"/>
    </source>
</evidence>
<keyword evidence="3 10" id="KW-0540">Nuclease</keyword>
<evidence type="ECO:0000256" key="2">
    <source>
        <dbReference type="ARBA" id="ARBA00022490"/>
    </source>
</evidence>
<evidence type="ECO:0000256" key="6">
    <source>
        <dbReference type="ARBA" id="ARBA00022763"/>
    </source>
</evidence>
<comment type="caution">
    <text evidence="11">The sequence shown here is derived from an EMBL/GenBank/DDBJ whole genome shotgun (WGS) entry which is preliminary data.</text>
</comment>
<feature type="site" description="Interaction with target DNA" evidence="10">
    <location>
        <position position="78"/>
    </location>
</feature>
<accession>A0A7C3RJA9</accession>
<feature type="binding site" evidence="10">
    <location>
        <position position="42"/>
    </location>
    <ligand>
        <name>Mg(2+)</name>
        <dbReference type="ChEBI" id="CHEBI:18420"/>
    </ligand>
</feature>
<comment type="function">
    <text evidence="10">DNA repair enzyme involved in the repair of deaminated bases. Selectively cleaves double-stranded DNA at the second phosphodiester bond 3' to a deoxyinosine leaving behind the intact lesion on the nicked DNA.</text>
</comment>
<organism evidence="11">
    <name type="scientific">Dictyoglomus thermophilum</name>
    <dbReference type="NCBI Taxonomy" id="14"/>
    <lineage>
        <taxon>Bacteria</taxon>
        <taxon>Pseudomonadati</taxon>
        <taxon>Dictyoglomota</taxon>
        <taxon>Dictyoglomia</taxon>
        <taxon>Dictyoglomales</taxon>
        <taxon>Dictyoglomaceae</taxon>
        <taxon>Dictyoglomus</taxon>
    </lineage>
</organism>
<protein>
    <recommendedName>
        <fullName evidence="10">Endonuclease V</fullName>
        <ecNumber evidence="10">3.1.21.7</ecNumber>
    </recommendedName>
    <alternativeName>
        <fullName evidence="10">Deoxyinosine 3'endonuclease</fullName>
    </alternativeName>
    <alternativeName>
        <fullName evidence="10">Deoxyribonuclease V</fullName>
        <shortName evidence="10">DNase V</shortName>
    </alternativeName>
</protein>
<dbReference type="EC" id="3.1.21.7" evidence="10"/>
<dbReference type="PANTHER" id="PTHR28511:SF1">
    <property type="entry name" value="ENDONUCLEASE V"/>
    <property type="match status" value="1"/>
</dbReference>
<dbReference type="CDD" id="cd06559">
    <property type="entry name" value="Endonuclease_V"/>
    <property type="match status" value="1"/>
</dbReference>
<name>A0A7C3RJA9_DICTH</name>
<keyword evidence="4 10" id="KW-0479">Metal-binding</keyword>
<keyword evidence="9 10" id="KW-0234">DNA repair</keyword>
<dbReference type="GO" id="GO:0043737">
    <property type="term" value="F:deoxyribonuclease V activity"/>
    <property type="evidence" value="ECO:0007669"/>
    <property type="project" value="UniProtKB-UniRule"/>
</dbReference>